<dbReference type="InterPro" id="IPR001926">
    <property type="entry name" value="TrpB-like_PALP"/>
</dbReference>
<evidence type="ECO:0000256" key="4">
    <source>
        <dbReference type="PIRSR" id="PIRSR006278-1"/>
    </source>
</evidence>
<dbReference type="STRING" id="280093.SAMN05443373_104303"/>
<keyword evidence="10" id="KW-1185">Reference proteome</keyword>
<evidence type="ECO:0000256" key="2">
    <source>
        <dbReference type="ARBA" id="ARBA00008639"/>
    </source>
</evidence>
<dbReference type="PANTHER" id="PTHR43780">
    <property type="entry name" value="1-AMINOCYCLOPROPANE-1-CARBOXYLATE DEAMINASE-RELATED"/>
    <property type="match status" value="1"/>
</dbReference>
<dbReference type="PANTHER" id="PTHR43780:SF2">
    <property type="entry name" value="1-AMINOCYCLOPROPANE-1-CARBOXYLATE DEAMINASE-RELATED"/>
    <property type="match status" value="1"/>
</dbReference>
<protein>
    <submittedName>
        <fullName evidence="8">1-aminocyclopropane-1-carboxylate deaminase</fullName>
    </submittedName>
</protein>
<dbReference type="Proteomes" id="UP000184384">
    <property type="component" value="Unassembled WGS sequence"/>
</dbReference>
<proteinExistence type="inferred from homology"/>
<keyword evidence="3 5" id="KW-0663">Pyridoxal phosphate</keyword>
<evidence type="ECO:0000313" key="7">
    <source>
        <dbReference type="EMBL" id="PRZ25217.1"/>
    </source>
</evidence>
<evidence type="ECO:0000313" key="9">
    <source>
        <dbReference type="Proteomes" id="UP000184384"/>
    </source>
</evidence>
<dbReference type="PIRSF" id="PIRSF006278">
    <property type="entry name" value="ACCD_DCysDesulf"/>
    <property type="match status" value="1"/>
</dbReference>
<gene>
    <name evidence="7" type="ORF">BC624_103303</name>
    <name evidence="8" type="ORF">SAMN05443373_104303</name>
</gene>
<feature type="modified residue" description="N6-(pyridoxal phosphate)lysine" evidence="5">
    <location>
        <position position="51"/>
    </location>
</feature>
<evidence type="ECO:0000256" key="1">
    <source>
        <dbReference type="ARBA" id="ARBA00001933"/>
    </source>
</evidence>
<dbReference type="Pfam" id="PF00291">
    <property type="entry name" value="PALP"/>
    <property type="match status" value="1"/>
</dbReference>
<dbReference type="EMBL" id="FQWO01000004">
    <property type="protein sequence ID" value="SHG85437.1"/>
    <property type="molecule type" value="Genomic_DNA"/>
</dbReference>
<evidence type="ECO:0000256" key="3">
    <source>
        <dbReference type="ARBA" id="ARBA00022898"/>
    </source>
</evidence>
<reference evidence="9" key="1">
    <citation type="submission" date="2016-11" db="EMBL/GenBank/DDBJ databases">
        <authorList>
            <person name="Varghese N."/>
            <person name="Submissions S."/>
        </authorList>
    </citation>
    <scope>NUCLEOTIDE SEQUENCE [LARGE SCALE GENOMIC DNA]</scope>
    <source>
        <strain evidence="9">DSM 19729</strain>
    </source>
</reference>
<dbReference type="GO" id="GO:0019148">
    <property type="term" value="F:D-cysteine desulfhydrase activity"/>
    <property type="evidence" value="ECO:0007669"/>
    <property type="project" value="TreeGrafter"/>
</dbReference>
<dbReference type="Gene3D" id="3.40.50.1100">
    <property type="match status" value="2"/>
</dbReference>
<evidence type="ECO:0000256" key="5">
    <source>
        <dbReference type="PIRSR" id="PIRSR006278-2"/>
    </source>
</evidence>
<name>A0A1M5N7I4_9FLAO</name>
<comment type="similarity">
    <text evidence="2">Belongs to the ACC deaminase/D-cysteine desulfhydrase family.</text>
</comment>
<evidence type="ECO:0000313" key="10">
    <source>
        <dbReference type="Proteomes" id="UP000237771"/>
    </source>
</evidence>
<feature type="active site" description="Nucleophile" evidence="4">
    <location>
        <position position="78"/>
    </location>
</feature>
<reference evidence="8" key="2">
    <citation type="submission" date="2016-11" db="EMBL/GenBank/DDBJ databases">
        <authorList>
            <person name="Jaros S."/>
            <person name="Januszkiewicz K."/>
            <person name="Wedrychowicz H."/>
        </authorList>
    </citation>
    <scope>NUCLEOTIDE SEQUENCE [LARGE SCALE GENOMIC DNA]</scope>
    <source>
        <strain evidence="8">DSM 19729</strain>
    </source>
</reference>
<accession>A0A1M5N7I4</accession>
<dbReference type="AlphaFoldDB" id="A0A1M5N7I4"/>
<sequence>MAVDYLFLYINFNFVPKLSSLNQKLVIAFPNSISVHIKREDLIHPFVSGNKFRKLKYNLLQAKKEKEETLLTFGGAYSNHIAAVAFAGKEQGFKTIGIIRGDELRDKISDNPTLQFAESCGMQFEFVSREAYRLKNDDSFLDDLKRKFGNFYLVPEGGTNELAIKGCEEILTDEDAQFDYVCCAVGTGGTISGIINSALPHQKVLGFPALKGDFLKDEIRIFAQNENWELITAYHFGGYGKVNQDLIAFINQFYADNQIPLDPIYTGKMVFGVMDLIQKDYFSPHSKILLIHTGGIQGIQGMNLKLKNKHLPTINIYV</sequence>
<dbReference type="SUPFAM" id="SSF53686">
    <property type="entry name" value="Tryptophan synthase beta subunit-like PLP-dependent enzymes"/>
    <property type="match status" value="1"/>
</dbReference>
<comment type="cofactor">
    <cofactor evidence="1">
        <name>pyridoxal 5'-phosphate</name>
        <dbReference type="ChEBI" id="CHEBI:597326"/>
    </cofactor>
</comment>
<dbReference type="Proteomes" id="UP000237771">
    <property type="component" value="Unassembled WGS sequence"/>
</dbReference>
<dbReference type="InterPro" id="IPR036052">
    <property type="entry name" value="TrpB-like_PALP_sf"/>
</dbReference>
<organism evidence="8 9">
    <name type="scientific">Flavobacterium granuli</name>
    <dbReference type="NCBI Taxonomy" id="280093"/>
    <lineage>
        <taxon>Bacteria</taxon>
        <taxon>Pseudomonadati</taxon>
        <taxon>Bacteroidota</taxon>
        <taxon>Flavobacteriia</taxon>
        <taxon>Flavobacteriales</taxon>
        <taxon>Flavobacteriaceae</taxon>
        <taxon>Flavobacterium</taxon>
    </lineage>
</organism>
<feature type="domain" description="Tryptophan synthase beta chain-like PALP" evidence="6">
    <location>
        <begin position="34"/>
        <end position="294"/>
    </location>
</feature>
<evidence type="ECO:0000313" key="8">
    <source>
        <dbReference type="EMBL" id="SHG85437.1"/>
    </source>
</evidence>
<evidence type="ECO:0000259" key="6">
    <source>
        <dbReference type="Pfam" id="PF00291"/>
    </source>
</evidence>
<dbReference type="EMBL" id="PVUB01000003">
    <property type="protein sequence ID" value="PRZ25217.1"/>
    <property type="molecule type" value="Genomic_DNA"/>
</dbReference>
<reference evidence="7 10" key="3">
    <citation type="submission" date="2018-03" db="EMBL/GenBank/DDBJ databases">
        <title>Genomic Encyclopedia of Archaeal and Bacterial Type Strains, Phase II (KMG-II): from individual species to whole genera.</title>
        <authorList>
            <person name="Goeker M."/>
        </authorList>
    </citation>
    <scope>NUCLEOTIDE SEQUENCE [LARGE SCALE GENOMIC DNA]</scope>
    <source>
        <strain evidence="7 10">DSM 17797</strain>
    </source>
</reference>
<dbReference type="InterPro" id="IPR027278">
    <property type="entry name" value="ACCD_DCysDesulf"/>
</dbReference>